<evidence type="ECO:0000313" key="3">
    <source>
        <dbReference type="Proteomes" id="UP000011724"/>
    </source>
</evidence>
<dbReference type="OrthoDB" id="5465346at2"/>
<dbReference type="RefSeq" id="WP_015413800.1">
    <property type="nucleotide sequence ID" value="NC_020409.1"/>
</dbReference>
<dbReference type="PATRIC" id="fig|879567.3.peg.528"/>
<dbReference type="HOGENOM" id="CLU_2769102_0_0_7"/>
<reference evidence="2 3" key="1">
    <citation type="journal article" date="2013" name="PLoS ONE">
        <title>The first genomic and proteomic characterization of a deep-sea sulfate reducer: insights into the piezophilic lifestyle of Desulfovibrio piezophilus.</title>
        <authorList>
            <person name="Pradel N."/>
            <person name="Ji B."/>
            <person name="Gimenez G."/>
            <person name="Talla E."/>
            <person name="Lenoble P."/>
            <person name="Garel M."/>
            <person name="Tamburini C."/>
            <person name="Fourquet P."/>
            <person name="Lebrun R."/>
            <person name="Bertin P."/>
            <person name="Denis Y."/>
            <person name="Pophillat M."/>
            <person name="Barbe V."/>
            <person name="Ollivier B."/>
            <person name="Dolla A."/>
        </authorList>
    </citation>
    <scope>NUCLEOTIDE SEQUENCE [LARGE SCALE GENOMIC DNA]</scope>
    <source>
        <strain evidence="3">DSM 10523 / SB164P1</strain>
    </source>
</reference>
<sequence>MSNIVGIESLSGTLPTRDDDRENVDSTFNIPDEFAISPLTKNLAEKQDNKTTLQDAQYTGKGSFMDTVF</sequence>
<proteinExistence type="predicted"/>
<protein>
    <submittedName>
        <fullName evidence="2">Uncharacterized protein</fullName>
    </submittedName>
</protein>
<keyword evidence="3" id="KW-1185">Reference proteome</keyword>
<name>M1WLE9_PSEP2</name>
<reference evidence="3" key="2">
    <citation type="journal article" date="2013" name="Stand. Genomic Sci.">
        <title>Complete genome sequence of Desulfocapsa sulfexigens, a marine deltaproteobacterium specialized in disproportionating inorganic sulfur compounds.</title>
        <authorList>
            <person name="Finster K.W."/>
            <person name="Kjeldsen K.U."/>
            <person name="Kube M."/>
            <person name="Reinhardt R."/>
            <person name="Mussmann M."/>
            <person name="Amann R."/>
            <person name="Schreiber L."/>
        </authorList>
    </citation>
    <scope>NUCLEOTIDE SEQUENCE [LARGE SCALE GENOMIC DNA]</scope>
    <source>
        <strain evidence="3">DSM 10523 / SB164P1</strain>
    </source>
</reference>
<dbReference type="EMBL" id="FO203427">
    <property type="protein sequence ID" value="CCH47745.1"/>
    <property type="molecule type" value="Genomic_DNA"/>
</dbReference>
<dbReference type="AlphaFoldDB" id="M1WLE9"/>
<evidence type="ECO:0000313" key="2">
    <source>
        <dbReference type="EMBL" id="CCH47745.1"/>
    </source>
</evidence>
<dbReference type="Proteomes" id="UP000011724">
    <property type="component" value="Chromosome"/>
</dbReference>
<dbReference type="STRING" id="1322246.BN4_10507"/>
<organism evidence="2 3">
    <name type="scientific">Pseudodesulfovibrio piezophilus (strain DSM 21447 / JCM 15486 / C1TLV30)</name>
    <name type="common">Desulfovibrio piezophilus</name>
    <dbReference type="NCBI Taxonomy" id="1322246"/>
    <lineage>
        <taxon>Bacteria</taxon>
        <taxon>Pseudomonadati</taxon>
        <taxon>Thermodesulfobacteriota</taxon>
        <taxon>Desulfovibrionia</taxon>
        <taxon>Desulfovibrionales</taxon>
        <taxon>Desulfovibrionaceae</taxon>
    </lineage>
</organism>
<accession>M1WLE9</accession>
<dbReference type="KEGG" id="dpi:BN4_10507"/>
<feature type="region of interest" description="Disordered" evidence="1">
    <location>
        <begin position="1"/>
        <end position="23"/>
    </location>
</feature>
<gene>
    <name evidence="2" type="ordered locus">BN4_10507</name>
</gene>
<evidence type="ECO:0000256" key="1">
    <source>
        <dbReference type="SAM" id="MobiDB-lite"/>
    </source>
</evidence>
<dbReference type="BioCyc" id="DPIE1322246:BN4_RS02625-MONOMER"/>